<name>A0A2P2QMB1_RHIMU</name>
<feature type="chain" id="PRO_5015112769" evidence="1">
    <location>
        <begin position="22"/>
        <end position="65"/>
    </location>
</feature>
<proteinExistence type="predicted"/>
<organism evidence="2">
    <name type="scientific">Rhizophora mucronata</name>
    <name type="common">Asiatic mangrove</name>
    <dbReference type="NCBI Taxonomy" id="61149"/>
    <lineage>
        <taxon>Eukaryota</taxon>
        <taxon>Viridiplantae</taxon>
        <taxon>Streptophyta</taxon>
        <taxon>Embryophyta</taxon>
        <taxon>Tracheophyta</taxon>
        <taxon>Spermatophyta</taxon>
        <taxon>Magnoliopsida</taxon>
        <taxon>eudicotyledons</taxon>
        <taxon>Gunneridae</taxon>
        <taxon>Pentapetalae</taxon>
        <taxon>rosids</taxon>
        <taxon>fabids</taxon>
        <taxon>Malpighiales</taxon>
        <taxon>Rhizophoraceae</taxon>
        <taxon>Rhizophora</taxon>
    </lineage>
</organism>
<dbReference type="EMBL" id="GGEC01087622">
    <property type="protein sequence ID" value="MBX68106.1"/>
    <property type="molecule type" value="Transcribed_RNA"/>
</dbReference>
<evidence type="ECO:0000313" key="2">
    <source>
        <dbReference type="EMBL" id="MBX68106.1"/>
    </source>
</evidence>
<protein>
    <submittedName>
        <fullName evidence="2">Uncharacterized protein</fullName>
    </submittedName>
</protein>
<dbReference type="AlphaFoldDB" id="A0A2P2QMB1"/>
<reference evidence="2" key="1">
    <citation type="submission" date="2018-02" db="EMBL/GenBank/DDBJ databases">
        <title>Rhizophora mucronata_Transcriptome.</title>
        <authorList>
            <person name="Meera S.P."/>
            <person name="Sreeshan A."/>
            <person name="Augustine A."/>
        </authorList>
    </citation>
    <scope>NUCLEOTIDE SEQUENCE</scope>
    <source>
        <tissue evidence="2">Leaf</tissue>
    </source>
</reference>
<keyword evidence="1" id="KW-0732">Signal</keyword>
<feature type="signal peptide" evidence="1">
    <location>
        <begin position="1"/>
        <end position="21"/>
    </location>
</feature>
<sequence length="65" mass="7192">MCSQPLLTCSFLVLQLSSGRGCCCGRMCACEPACVDGRNCKNIPEKESLLNRELQSKFNLSHIVR</sequence>
<evidence type="ECO:0000256" key="1">
    <source>
        <dbReference type="SAM" id="SignalP"/>
    </source>
</evidence>
<accession>A0A2P2QMB1</accession>